<evidence type="ECO:0000256" key="1">
    <source>
        <dbReference type="ARBA" id="ARBA00004370"/>
    </source>
</evidence>
<evidence type="ECO:0000256" key="3">
    <source>
        <dbReference type="ARBA" id="ARBA00023136"/>
    </source>
</evidence>
<dbReference type="InParanoid" id="Q54GQ7"/>
<dbReference type="SUPFAM" id="SSF103506">
    <property type="entry name" value="Mitochondrial carrier"/>
    <property type="match status" value="1"/>
</dbReference>
<keyword evidence="5" id="KW-1185">Reference proteome</keyword>
<evidence type="ECO:0000313" key="4">
    <source>
        <dbReference type="EMBL" id="EAL62441.1"/>
    </source>
</evidence>
<dbReference type="PhylomeDB" id="Q54GQ7"/>
<organism evidence="4 5">
    <name type="scientific">Dictyostelium discoideum</name>
    <name type="common">Social amoeba</name>
    <dbReference type="NCBI Taxonomy" id="44689"/>
    <lineage>
        <taxon>Eukaryota</taxon>
        <taxon>Amoebozoa</taxon>
        <taxon>Evosea</taxon>
        <taxon>Eumycetozoa</taxon>
        <taxon>Dictyostelia</taxon>
        <taxon>Dictyosteliales</taxon>
        <taxon>Dictyosteliaceae</taxon>
        <taxon>Dictyostelium</taxon>
    </lineage>
</organism>
<protein>
    <recommendedName>
        <fullName evidence="6">J domain-containing protein</fullName>
    </recommendedName>
</protein>
<dbReference type="FunCoup" id="Q54GQ7">
    <property type="interactions" value="4"/>
</dbReference>
<dbReference type="PANTHER" id="PTHR45090:SF4">
    <property type="entry name" value="J DOMAIN-CONTAINING PROTEIN"/>
    <property type="match status" value="1"/>
</dbReference>
<accession>Q54GQ7</accession>
<dbReference type="AlphaFoldDB" id="Q54GQ7"/>
<dbReference type="PANTHER" id="PTHR45090">
    <property type="entry name" value="CHAPERONE PROTEIN DNAJ 20 CHLOROPLASTIC"/>
    <property type="match status" value="1"/>
</dbReference>
<dbReference type="HOGENOM" id="CLU_689698_0_0_1"/>
<evidence type="ECO:0000313" key="5">
    <source>
        <dbReference type="Proteomes" id="UP000002195"/>
    </source>
</evidence>
<comment type="caution">
    <text evidence="4">The sequence shown here is derived from an EMBL/GenBank/DDBJ whole genome shotgun (WGS) entry which is preliminary data.</text>
</comment>
<dbReference type="STRING" id="44689.Q54GQ7"/>
<keyword evidence="2" id="KW-0812">Transmembrane</keyword>
<dbReference type="PaxDb" id="44689-DDB0188673"/>
<gene>
    <name evidence="4" type="ORF">DDB_G0289991</name>
</gene>
<dbReference type="EMBL" id="AAFI02000150">
    <property type="protein sequence ID" value="EAL62441.1"/>
    <property type="molecule type" value="Genomic_DNA"/>
</dbReference>
<proteinExistence type="predicted"/>
<sequence>MPKIIEVETTLDINQDIETIQKCCSRLGELYKYFTQDGQQQQHEISEAELKATYVAIIKTNQRTIDNSQSPEERKHFTDFNVIITEAYNILSDPNLRQLYNEQFFKKLSEQEKQNFKKLQNQRILEMIKYGFLFFSYPPIELITRQFSKFESNSTLSSIVKSIYKHGGVTSLMVRPLVIENVFATLIVVIDEMALGGFVGAKWSQGPLKVVASASAYSLLMYPLKFLTNVISVAPFSMPLIQIIKKIILREDQGNGLQYKNLFHAFLPSLFLYGTTKLIKISQRALQKKIQDKEKENPNSKIYKNLSLLVCNKITSTLITTALNWPLFMLRYQYSNEFVQSYLSGSPIPIVINPISMAIKVYKQYGLKKFYTGALSIGLINGFAFISNNLDADTSLIFDN</sequence>
<dbReference type="InterPro" id="IPR023395">
    <property type="entry name" value="MCP_dom_sf"/>
</dbReference>
<dbReference type="InterPro" id="IPR053232">
    <property type="entry name" value="DnaJ_C/III_chloroplastic"/>
</dbReference>
<keyword evidence="3" id="KW-0472">Membrane</keyword>
<evidence type="ECO:0000256" key="2">
    <source>
        <dbReference type="ARBA" id="ARBA00022692"/>
    </source>
</evidence>
<dbReference type="GO" id="GO:0016020">
    <property type="term" value="C:membrane"/>
    <property type="evidence" value="ECO:0007669"/>
    <property type="project" value="UniProtKB-SubCell"/>
</dbReference>
<name>Q54GQ7_DICDI</name>
<dbReference type="VEuPathDB" id="AmoebaDB:DDB_G0289991"/>
<dbReference type="SUPFAM" id="SSF46565">
    <property type="entry name" value="Chaperone J-domain"/>
    <property type="match status" value="1"/>
</dbReference>
<dbReference type="KEGG" id="ddi:DDB_G0289991"/>
<dbReference type="InterPro" id="IPR036869">
    <property type="entry name" value="J_dom_sf"/>
</dbReference>
<dbReference type="RefSeq" id="XP_635945.1">
    <property type="nucleotide sequence ID" value="XM_630853.1"/>
</dbReference>
<dbReference type="Gene3D" id="1.10.287.110">
    <property type="entry name" value="DnaJ domain"/>
    <property type="match status" value="1"/>
</dbReference>
<reference evidence="4 5" key="1">
    <citation type="journal article" date="2005" name="Nature">
        <title>The genome of the social amoeba Dictyostelium discoideum.</title>
        <authorList>
            <consortium name="The Dictyostelium discoideum Sequencing Consortium"/>
            <person name="Eichinger L."/>
            <person name="Pachebat J.A."/>
            <person name="Glockner G."/>
            <person name="Rajandream M.A."/>
            <person name="Sucgang R."/>
            <person name="Berriman M."/>
            <person name="Song J."/>
            <person name="Olsen R."/>
            <person name="Szafranski K."/>
            <person name="Xu Q."/>
            <person name="Tunggal B."/>
            <person name="Kummerfeld S."/>
            <person name="Madera M."/>
            <person name="Konfortov B.A."/>
            <person name="Rivero F."/>
            <person name="Bankier A.T."/>
            <person name="Lehmann R."/>
            <person name="Hamlin N."/>
            <person name="Davies R."/>
            <person name="Gaudet P."/>
            <person name="Fey P."/>
            <person name="Pilcher K."/>
            <person name="Chen G."/>
            <person name="Saunders D."/>
            <person name="Sodergren E."/>
            <person name="Davis P."/>
            <person name="Kerhornou A."/>
            <person name="Nie X."/>
            <person name="Hall N."/>
            <person name="Anjard C."/>
            <person name="Hemphill L."/>
            <person name="Bason N."/>
            <person name="Farbrother P."/>
            <person name="Desany B."/>
            <person name="Just E."/>
            <person name="Morio T."/>
            <person name="Rost R."/>
            <person name="Churcher C."/>
            <person name="Cooper J."/>
            <person name="Haydock S."/>
            <person name="van Driessche N."/>
            <person name="Cronin A."/>
            <person name="Goodhead I."/>
            <person name="Muzny D."/>
            <person name="Mourier T."/>
            <person name="Pain A."/>
            <person name="Lu M."/>
            <person name="Harper D."/>
            <person name="Lindsay R."/>
            <person name="Hauser H."/>
            <person name="James K."/>
            <person name="Quiles M."/>
            <person name="Madan Babu M."/>
            <person name="Saito T."/>
            <person name="Buchrieser C."/>
            <person name="Wardroper A."/>
            <person name="Felder M."/>
            <person name="Thangavelu M."/>
            <person name="Johnson D."/>
            <person name="Knights A."/>
            <person name="Loulseged H."/>
            <person name="Mungall K."/>
            <person name="Oliver K."/>
            <person name="Price C."/>
            <person name="Quail M.A."/>
            <person name="Urushihara H."/>
            <person name="Hernandez J."/>
            <person name="Rabbinowitsch E."/>
            <person name="Steffen D."/>
            <person name="Sanders M."/>
            <person name="Ma J."/>
            <person name="Kohara Y."/>
            <person name="Sharp S."/>
            <person name="Simmonds M."/>
            <person name="Spiegler S."/>
            <person name="Tivey A."/>
            <person name="Sugano S."/>
            <person name="White B."/>
            <person name="Walker D."/>
            <person name="Woodward J."/>
            <person name="Winckler T."/>
            <person name="Tanaka Y."/>
            <person name="Shaulsky G."/>
            <person name="Schleicher M."/>
            <person name="Weinstock G."/>
            <person name="Rosenthal A."/>
            <person name="Cox E.C."/>
            <person name="Chisholm R.L."/>
            <person name="Gibbs R."/>
            <person name="Loomis W.F."/>
            <person name="Platzer M."/>
            <person name="Kay R.R."/>
            <person name="Williams J."/>
            <person name="Dear P.H."/>
            <person name="Noegel A.A."/>
            <person name="Barrell B."/>
            <person name="Kuspa A."/>
        </authorList>
    </citation>
    <scope>NUCLEOTIDE SEQUENCE [LARGE SCALE GENOMIC DNA]</scope>
    <source>
        <strain evidence="4 5">AX4</strain>
    </source>
</reference>
<comment type="subcellular location">
    <subcellularLocation>
        <location evidence="1">Membrane</location>
    </subcellularLocation>
</comment>
<dbReference type="GeneID" id="8627427"/>
<dbReference type="Proteomes" id="UP000002195">
    <property type="component" value="Unassembled WGS sequence"/>
</dbReference>
<dbReference type="dictyBase" id="DDB_G0289991"/>
<evidence type="ECO:0008006" key="6">
    <source>
        <dbReference type="Google" id="ProtNLM"/>
    </source>
</evidence>